<dbReference type="PRINTS" id="PR00843">
    <property type="entry name" value="GLHYDRLASE30"/>
</dbReference>
<feature type="domain" description="Glycosyl hydrolase family 30 TIM-barrel" evidence="8">
    <location>
        <begin position="111"/>
        <end position="160"/>
    </location>
</feature>
<keyword evidence="10" id="KW-1185">Reference proteome</keyword>
<evidence type="ECO:0000313" key="9">
    <source>
        <dbReference type="EMBL" id="GMR54880.1"/>
    </source>
</evidence>
<sequence length="160" mass="17294">NTSQELSRIWRSSRRPKMLRVSLSLLALVVSTFATPDCALRAYDEGTVCVCNATHCDDIEPLGSIPLGNAVIYRTDANGANMDRTVQKQKPQADGLVVELDPSTQYQAMIGFGGCFVDAVGINLVSLSEPAQEKLMRAYFGPSGTEYSIGRVPIASTDFS</sequence>
<dbReference type="Gene3D" id="3.20.20.80">
    <property type="entry name" value="Glycosidases"/>
    <property type="match status" value="1"/>
</dbReference>
<reference evidence="10" key="1">
    <citation type="submission" date="2022-10" db="EMBL/GenBank/DDBJ databases">
        <title>Genome assembly of Pristionchus species.</title>
        <authorList>
            <person name="Yoshida K."/>
            <person name="Sommer R.J."/>
        </authorList>
    </citation>
    <scope>NUCLEOTIDE SEQUENCE [LARGE SCALE GENOMIC DNA]</scope>
    <source>
        <strain evidence="10">RS5460</strain>
    </source>
</reference>
<comment type="caution">
    <text evidence="9">The sequence shown here is derived from an EMBL/GenBank/DDBJ whole genome shotgun (WGS) entry which is preliminary data.</text>
</comment>
<evidence type="ECO:0000256" key="6">
    <source>
        <dbReference type="RuleBase" id="RU361188"/>
    </source>
</evidence>
<evidence type="ECO:0000313" key="10">
    <source>
        <dbReference type="Proteomes" id="UP001328107"/>
    </source>
</evidence>
<dbReference type="Pfam" id="PF02055">
    <property type="entry name" value="Glyco_hydro_30"/>
    <property type="match status" value="1"/>
</dbReference>
<dbReference type="SUPFAM" id="SSF51011">
    <property type="entry name" value="Glycosyl hydrolase domain"/>
    <property type="match status" value="1"/>
</dbReference>
<dbReference type="GO" id="GO:0016020">
    <property type="term" value="C:membrane"/>
    <property type="evidence" value="ECO:0007669"/>
    <property type="project" value="GOC"/>
</dbReference>
<evidence type="ECO:0000256" key="2">
    <source>
        <dbReference type="ARBA" id="ARBA00005382"/>
    </source>
</evidence>
<feature type="signal peptide" evidence="7">
    <location>
        <begin position="1"/>
        <end position="34"/>
    </location>
</feature>
<evidence type="ECO:0000256" key="4">
    <source>
        <dbReference type="ARBA" id="ARBA00022729"/>
    </source>
</evidence>
<dbReference type="EMBL" id="BTRK01000005">
    <property type="protein sequence ID" value="GMR54880.1"/>
    <property type="molecule type" value="Genomic_DNA"/>
</dbReference>
<comment type="catalytic activity">
    <reaction evidence="1">
        <text>a beta-D-glucosyl-(1&lt;-&gt;1')-N-acylsphing-4-enine + H2O = an N-acylsphing-4-enine + D-glucose</text>
        <dbReference type="Rhea" id="RHEA:13269"/>
        <dbReference type="ChEBI" id="CHEBI:4167"/>
        <dbReference type="ChEBI" id="CHEBI:15377"/>
        <dbReference type="ChEBI" id="CHEBI:22801"/>
        <dbReference type="ChEBI" id="CHEBI:52639"/>
        <dbReference type="EC" id="3.2.1.45"/>
    </reaction>
    <physiologicalReaction direction="left-to-right" evidence="1">
        <dbReference type="Rhea" id="RHEA:13270"/>
    </physiologicalReaction>
</comment>
<evidence type="ECO:0000256" key="7">
    <source>
        <dbReference type="SAM" id="SignalP"/>
    </source>
</evidence>
<dbReference type="PANTHER" id="PTHR11069:SF23">
    <property type="entry name" value="LYSOSOMAL ACID GLUCOSYLCERAMIDASE"/>
    <property type="match status" value="1"/>
</dbReference>
<name>A0AAN5D334_9BILA</name>
<feature type="non-terminal residue" evidence="9">
    <location>
        <position position="1"/>
    </location>
</feature>
<evidence type="ECO:0000256" key="5">
    <source>
        <dbReference type="ARBA" id="ARBA00022801"/>
    </source>
</evidence>
<keyword evidence="6" id="KW-0326">Glycosidase</keyword>
<evidence type="ECO:0000256" key="3">
    <source>
        <dbReference type="ARBA" id="ARBA00012658"/>
    </source>
</evidence>
<dbReference type="InterPro" id="IPR001139">
    <property type="entry name" value="Glyco_hydro_30"/>
</dbReference>
<feature type="non-terminal residue" evidence="9">
    <location>
        <position position="160"/>
    </location>
</feature>
<dbReference type="GO" id="GO:0006680">
    <property type="term" value="P:glucosylceramide catabolic process"/>
    <property type="evidence" value="ECO:0007669"/>
    <property type="project" value="TreeGrafter"/>
</dbReference>
<dbReference type="InterPro" id="IPR033453">
    <property type="entry name" value="Glyco_hydro_30_TIM-barrel"/>
</dbReference>
<dbReference type="AlphaFoldDB" id="A0AAN5D334"/>
<keyword evidence="6" id="KW-0746">Sphingolipid metabolism</keyword>
<comment type="similarity">
    <text evidence="2 6">Belongs to the glycosyl hydrolase 30 family.</text>
</comment>
<dbReference type="Proteomes" id="UP001328107">
    <property type="component" value="Unassembled WGS sequence"/>
</dbReference>
<feature type="chain" id="PRO_5042961952" description="Glucosylceramidase" evidence="7">
    <location>
        <begin position="35"/>
        <end position="160"/>
    </location>
</feature>
<protein>
    <recommendedName>
        <fullName evidence="3 6">Glucosylceramidase</fullName>
        <ecNumber evidence="3 6">3.2.1.45</ecNumber>
    </recommendedName>
</protein>
<dbReference type="PANTHER" id="PTHR11069">
    <property type="entry name" value="GLUCOSYLCERAMIDASE"/>
    <property type="match status" value="1"/>
</dbReference>
<evidence type="ECO:0000259" key="8">
    <source>
        <dbReference type="Pfam" id="PF02055"/>
    </source>
</evidence>
<dbReference type="InterPro" id="IPR017853">
    <property type="entry name" value="GH"/>
</dbReference>
<gene>
    <name evidence="9" type="ORF">PMAYCL1PPCAC_25075</name>
</gene>
<accession>A0AAN5D334</accession>
<keyword evidence="4 7" id="KW-0732">Signal</keyword>
<dbReference type="SUPFAM" id="SSF51445">
    <property type="entry name" value="(Trans)glycosidases"/>
    <property type="match status" value="1"/>
</dbReference>
<keyword evidence="6" id="KW-0443">Lipid metabolism</keyword>
<organism evidence="9 10">
    <name type="scientific">Pristionchus mayeri</name>
    <dbReference type="NCBI Taxonomy" id="1317129"/>
    <lineage>
        <taxon>Eukaryota</taxon>
        <taxon>Metazoa</taxon>
        <taxon>Ecdysozoa</taxon>
        <taxon>Nematoda</taxon>
        <taxon>Chromadorea</taxon>
        <taxon>Rhabditida</taxon>
        <taxon>Rhabditina</taxon>
        <taxon>Diplogasteromorpha</taxon>
        <taxon>Diplogasteroidea</taxon>
        <taxon>Neodiplogasteridae</taxon>
        <taxon>Pristionchus</taxon>
    </lineage>
</organism>
<dbReference type="EC" id="3.2.1.45" evidence="3 6"/>
<proteinExistence type="inferred from homology"/>
<dbReference type="GO" id="GO:0004348">
    <property type="term" value="F:glucosylceramidase activity"/>
    <property type="evidence" value="ECO:0007669"/>
    <property type="project" value="UniProtKB-EC"/>
</dbReference>
<keyword evidence="5 6" id="KW-0378">Hydrolase</keyword>
<evidence type="ECO:0000256" key="1">
    <source>
        <dbReference type="ARBA" id="ARBA00001013"/>
    </source>
</evidence>